<feature type="transmembrane region" description="Helical" evidence="1">
    <location>
        <begin position="6"/>
        <end position="22"/>
    </location>
</feature>
<name>A0A7Y9U8J5_9BURK</name>
<keyword evidence="3" id="KW-1185">Reference proteome</keyword>
<sequence length="67" mass="7362">MTTAQLLWGVLFGSIGFGYFLYGKKQRAIAPFLCGLVLMVIPYFIPNTVLLALTGAAITAVPYFVRF</sequence>
<dbReference type="EMBL" id="JACCFH010000001">
    <property type="protein sequence ID" value="NYG34676.1"/>
    <property type="molecule type" value="Genomic_DNA"/>
</dbReference>
<organism evidence="2 3">
    <name type="scientific">Sphaerotilus montanus</name>
    <dbReference type="NCBI Taxonomy" id="522889"/>
    <lineage>
        <taxon>Bacteria</taxon>
        <taxon>Pseudomonadati</taxon>
        <taxon>Pseudomonadota</taxon>
        <taxon>Betaproteobacteria</taxon>
        <taxon>Burkholderiales</taxon>
        <taxon>Sphaerotilaceae</taxon>
        <taxon>Sphaerotilus</taxon>
    </lineage>
</organism>
<dbReference type="RefSeq" id="WP_179635287.1">
    <property type="nucleotide sequence ID" value="NZ_JACCFH010000001.1"/>
</dbReference>
<evidence type="ECO:0000256" key="1">
    <source>
        <dbReference type="SAM" id="Phobius"/>
    </source>
</evidence>
<feature type="transmembrane region" description="Helical" evidence="1">
    <location>
        <begin position="34"/>
        <end position="65"/>
    </location>
</feature>
<protein>
    <submittedName>
        <fullName evidence="2">Flp pilus assembly protein TadG</fullName>
    </submittedName>
</protein>
<evidence type="ECO:0000313" key="3">
    <source>
        <dbReference type="Proteomes" id="UP000518288"/>
    </source>
</evidence>
<reference evidence="2 3" key="1">
    <citation type="submission" date="2020-07" db="EMBL/GenBank/DDBJ databases">
        <title>Genomic Encyclopedia of Archaeal and Bacterial Type Strains, Phase II (KMG-II): from individual species to whole genera.</title>
        <authorList>
            <person name="Goeker M."/>
        </authorList>
    </citation>
    <scope>NUCLEOTIDE SEQUENCE [LARGE SCALE GENOMIC DNA]</scope>
    <source>
        <strain evidence="2 3">DSM 21226</strain>
    </source>
</reference>
<keyword evidence="1" id="KW-1133">Transmembrane helix</keyword>
<keyword evidence="1" id="KW-0812">Transmembrane</keyword>
<dbReference type="AlphaFoldDB" id="A0A7Y9U8J5"/>
<evidence type="ECO:0000313" key="2">
    <source>
        <dbReference type="EMBL" id="NYG34676.1"/>
    </source>
</evidence>
<comment type="caution">
    <text evidence="2">The sequence shown here is derived from an EMBL/GenBank/DDBJ whole genome shotgun (WGS) entry which is preliminary data.</text>
</comment>
<keyword evidence="1" id="KW-0472">Membrane</keyword>
<proteinExistence type="predicted"/>
<gene>
    <name evidence="2" type="ORF">BDD16_003662</name>
</gene>
<dbReference type="Proteomes" id="UP000518288">
    <property type="component" value="Unassembled WGS sequence"/>
</dbReference>
<accession>A0A7Y9U8J5</accession>